<dbReference type="HOGENOM" id="CLU_1738442_0_0_3"/>
<evidence type="ECO:0000313" key="2">
    <source>
        <dbReference type="EMBL" id="EGJ29129.1"/>
    </source>
</evidence>
<evidence type="ECO:0000259" key="1">
    <source>
        <dbReference type="PROSITE" id="PS51186"/>
    </source>
</evidence>
<evidence type="ECO:0000313" key="3">
    <source>
        <dbReference type="Proteomes" id="UP000003959"/>
    </source>
</evidence>
<protein>
    <recommendedName>
        <fullName evidence="1">N-acetyltransferase domain-containing protein</fullName>
    </recommendedName>
</protein>
<dbReference type="OrthoDB" id="506197at2"/>
<dbReference type="InterPro" id="IPR016181">
    <property type="entry name" value="Acyl_CoA_acyltransferase"/>
</dbReference>
<dbReference type="Gene3D" id="3.40.630.30">
    <property type="match status" value="1"/>
</dbReference>
<gene>
    <name evidence="2" type="ORF">LYNGBM3L_66470</name>
</gene>
<dbReference type="GO" id="GO:0016747">
    <property type="term" value="F:acyltransferase activity, transferring groups other than amino-acyl groups"/>
    <property type="evidence" value="ECO:0007669"/>
    <property type="project" value="InterPro"/>
</dbReference>
<feature type="domain" description="N-acetyltransferase" evidence="1">
    <location>
        <begin position="4"/>
        <end position="145"/>
    </location>
</feature>
<dbReference type="EMBL" id="GL890970">
    <property type="protein sequence ID" value="EGJ29129.1"/>
    <property type="molecule type" value="Genomic_DNA"/>
</dbReference>
<organism evidence="2 3">
    <name type="scientific">Moorena producens 3L</name>
    <dbReference type="NCBI Taxonomy" id="489825"/>
    <lineage>
        <taxon>Bacteria</taxon>
        <taxon>Bacillati</taxon>
        <taxon>Cyanobacteriota</taxon>
        <taxon>Cyanophyceae</taxon>
        <taxon>Coleofasciculales</taxon>
        <taxon>Coleofasciculaceae</taxon>
        <taxon>Moorena</taxon>
    </lineage>
</organism>
<dbReference type="AlphaFoldDB" id="F4Y1I7"/>
<dbReference type="SUPFAM" id="SSF55729">
    <property type="entry name" value="Acyl-CoA N-acyltransferases (Nat)"/>
    <property type="match status" value="1"/>
</dbReference>
<dbReference type="Pfam" id="PF00583">
    <property type="entry name" value="Acetyltransf_1"/>
    <property type="match status" value="1"/>
</dbReference>
<name>F4Y1I7_9CYAN</name>
<dbReference type="InterPro" id="IPR000182">
    <property type="entry name" value="GNAT_dom"/>
</dbReference>
<keyword evidence="3" id="KW-1185">Reference proteome</keyword>
<accession>F4Y1I7</accession>
<dbReference type="Proteomes" id="UP000003959">
    <property type="component" value="Unassembled WGS sequence"/>
</dbReference>
<sequence>MTEFQIRLAQISDVEPILAFCQYTWEHQKDYMHLVLDKRINNPENKVFVVTLDDIPVAMQQVVILSKQEAWRSSLRVDRRYRRRGLSKLLDSHINNYLSQVNIPILRYCVLSDNEIMLKIVSRRGDNKIANYSIYKANILASKINKLFKL</sequence>
<proteinExistence type="predicted"/>
<dbReference type="PROSITE" id="PS51186">
    <property type="entry name" value="GNAT"/>
    <property type="match status" value="1"/>
</dbReference>
<dbReference type="RefSeq" id="WP_008189932.1">
    <property type="nucleotide sequence ID" value="NZ_GL890970.1"/>
</dbReference>
<reference evidence="3" key="1">
    <citation type="journal article" date="2011" name="Proc. Natl. Acad. Sci. U.S.A.">
        <title>Genomic insights into the physiology and ecology of the marine filamentous cyanobacterium Lyngbya majuscula.</title>
        <authorList>
            <person name="Jones A.C."/>
            <person name="Monroe E.A."/>
            <person name="Podell S."/>
            <person name="Hess W.R."/>
            <person name="Klages S."/>
            <person name="Esquenazi E."/>
            <person name="Niessen S."/>
            <person name="Hoover H."/>
            <person name="Rothmann M."/>
            <person name="Lasken R.S."/>
            <person name="Yates J.R.III."/>
            <person name="Reinhardt R."/>
            <person name="Kube M."/>
            <person name="Burkart M.D."/>
            <person name="Allen E.E."/>
            <person name="Dorrestein P.C."/>
            <person name="Gerwick W.H."/>
            <person name="Gerwick L."/>
        </authorList>
    </citation>
    <scope>NUCLEOTIDE SEQUENCE [LARGE SCALE GENOMIC DNA]</scope>
    <source>
        <strain evidence="3">3L</strain>
    </source>
</reference>
<dbReference type="eggNOG" id="COG0456">
    <property type="taxonomic scope" value="Bacteria"/>
</dbReference>